<dbReference type="InterPro" id="IPR036890">
    <property type="entry name" value="HATPase_C_sf"/>
</dbReference>
<dbReference type="Gene3D" id="3.40.50.2300">
    <property type="match status" value="1"/>
</dbReference>
<accession>A0ABV8SLV6</accession>
<evidence type="ECO:0000256" key="9">
    <source>
        <dbReference type="PROSITE-ProRule" id="PRU00169"/>
    </source>
</evidence>
<keyword evidence="7 15" id="KW-0067">ATP-binding</keyword>
<dbReference type="SUPFAM" id="SSF55785">
    <property type="entry name" value="PYP-like sensor domain (PAS domain)"/>
    <property type="match status" value="2"/>
</dbReference>
<dbReference type="Pfam" id="PF13426">
    <property type="entry name" value="PAS_9"/>
    <property type="match status" value="1"/>
</dbReference>
<evidence type="ECO:0000256" key="10">
    <source>
        <dbReference type="SAM" id="MobiDB-lite"/>
    </source>
</evidence>
<dbReference type="NCBIfam" id="TIGR00229">
    <property type="entry name" value="sensory_box"/>
    <property type="match status" value="1"/>
</dbReference>
<dbReference type="Pfam" id="PF02518">
    <property type="entry name" value="HATPase_c"/>
    <property type="match status" value="1"/>
</dbReference>
<comment type="caution">
    <text evidence="15">The sequence shown here is derived from an EMBL/GenBank/DDBJ whole genome shotgun (WGS) entry which is preliminary data.</text>
</comment>
<dbReference type="SUPFAM" id="SSF47384">
    <property type="entry name" value="Homodimeric domain of signal transducing histidine kinase"/>
    <property type="match status" value="1"/>
</dbReference>
<dbReference type="SMART" id="SM00388">
    <property type="entry name" value="HisKA"/>
    <property type="match status" value="1"/>
</dbReference>
<dbReference type="SUPFAM" id="SSF55874">
    <property type="entry name" value="ATPase domain of HSP90 chaperone/DNA topoisomerase II/histidine kinase"/>
    <property type="match status" value="1"/>
</dbReference>
<dbReference type="SMART" id="SM00091">
    <property type="entry name" value="PAS"/>
    <property type="match status" value="2"/>
</dbReference>
<evidence type="ECO:0000259" key="12">
    <source>
        <dbReference type="PROSITE" id="PS50110"/>
    </source>
</evidence>
<dbReference type="PROSITE" id="PS50113">
    <property type="entry name" value="PAC"/>
    <property type="match status" value="1"/>
</dbReference>
<dbReference type="Pfam" id="PF00512">
    <property type="entry name" value="HisKA"/>
    <property type="match status" value="1"/>
</dbReference>
<dbReference type="EMBL" id="JBHSDU010000003">
    <property type="protein sequence ID" value="MFC4308584.1"/>
    <property type="molecule type" value="Genomic_DNA"/>
</dbReference>
<dbReference type="InterPro" id="IPR001610">
    <property type="entry name" value="PAC"/>
</dbReference>
<dbReference type="RefSeq" id="WP_380595681.1">
    <property type="nucleotide sequence ID" value="NZ_JBHSDU010000003.1"/>
</dbReference>
<evidence type="ECO:0000259" key="11">
    <source>
        <dbReference type="PROSITE" id="PS50109"/>
    </source>
</evidence>
<dbReference type="Gene3D" id="3.30.565.10">
    <property type="entry name" value="Histidine kinase-like ATPase, C-terminal domain"/>
    <property type="match status" value="1"/>
</dbReference>
<organism evidence="15 16">
    <name type="scientific">Steroidobacter flavus</name>
    <dbReference type="NCBI Taxonomy" id="1842136"/>
    <lineage>
        <taxon>Bacteria</taxon>
        <taxon>Pseudomonadati</taxon>
        <taxon>Pseudomonadota</taxon>
        <taxon>Gammaproteobacteria</taxon>
        <taxon>Steroidobacterales</taxon>
        <taxon>Steroidobacteraceae</taxon>
        <taxon>Steroidobacter</taxon>
    </lineage>
</organism>
<evidence type="ECO:0000256" key="2">
    <source>
        <dbReference type="ARBA" id="ARBA00012438"/>
    </source>
</evidence>
<dbReference type="PROSITE" id="PS50110">
    <property type="entry name" value="RESPONSE_REGULATORY"/>
    <property type="match status" value="1"/>
</dbReference>
<dbReference type="Gene3D" id="2.10.70.100">
    <property type="match status" value="1"/>
</dbReference>
<dbReference type="SMART" id="SM00086">
    <property type="entry name" value="PAC"/>
    <property type="match status" value="1"/>
</dbReference>
<keyword evidence="3 9" id="KW-0597">Phosphoprotein</keyword>
<dbReference type="Pfam" id="PF08447">
    <property type="entry name" value="PAS_3"/>
    <property type="match status" value="1"/>
</dbReference>
<keyword evidence="6" id="KW-0418">Kinase</keyword>
<feature type="domain" description="PAS" evidence="13">
    <location>
        <begin position="153"/>
        <end position="225"/>
    </location>
</feature>
<dbReference type="InterPro" id="IPR005467">
    <property type="entry name" value="His_kinase_dom"/>
</dbReference>
<comment type="catalytic activity">
    <reaction evidence="1">
        <text>ATP + protein L-histidine = ADP + protein N-phospho-L-histidine.</text>
        <dbReference type="EC" id="2.7.13.3"/>
    </reaction>
</comment>
<feature type="region of interest" description="Disordered" evidence="10">
    <location>
        <begin position="1"/>
        <end position="31"/>
    </location>
</feature>
<evidence type="ECO:0000259" key="13">
    <source>
        <dbReference type="PROSITE" id="PS50112"/>
    </source>
</evidence>
<dbReference type="SMART" id="SM00448">
    <property type="entry name" value="REC"/>
    <property type="match status" value="1"/>
</dbReference>
<dbReference type="CDD" id="cd00082">
    <property type="entry name" value="HisKA"/>
    <property type="match status" value="1"/>
</dbReference>
<keyword evidence="8" id="KW-0902">Two-component regulatory system</keyword>
<protein>
    <recommendedName>
        <fullName evidence="2">histidine kinase</fullName>
        <ecNumber evidence="2">2.7.13.3</ecNumber>
    </recommendedName>
</protein>
<reference evidence="16" key="1">
    <citation type="journal article" date="2019" name="Int. J. Syst. Evol. Microbiol.">
        <title>The Global Catalogue of Microorganisms (GCM) 10K type strain sequencing project: providing services to taxonomists for standard genome sequencing and annotation.</title>
        <authorList>
            <consortium name="The Broad Institute Genomics Platform"/>
            <consortium name="The Broad Institute Genome Sequencing Center for Infectious Disease"/>
            <person name="Wu L."/>
            <person name="Ma J."/>
        </authorList>
    </citation>
    <scope>NUCLEOTIDE SEQUENCE [LARGE SCALE GENOMIC DNA]</scope>
    <source>
        <strain evidence="16">CGMCC 1.10759</strain>
    </source>
</reference>
<dbReference type="InterPro" id="IPR001789">
    <property type="entry name" value="Sig_transdc_resp-reg_receiver"/>
</dbReference>
<evidence type="ECO:0000256" key="6">
    <source>
        <dbReference type="ARBA" id="ARBA00022777"/>
    </source>
</evidence>
<feature type="modified residue" description="4-aspartylphosphate" evidence="9">
    <location>
        <position position="593"/>
    </location>
</feature>
<evidence type="ECO:0000256" key="5">
    <source>
        <dbReference type="ARBA" id="ARBA00022741"/>
    </source>
</evidence>
<evidence type="ECO:0000259" key="14">
    <source>
        <dbReference type="PROSITE" id="PS50113"/>
    </source>
</evidence>
<dbReference type="PANTHER" id="PTHR43065:SF46">
    <property type="entry name" value="C4-DICARBOXYLATE TRANSPORT SENSOR PROTEIN DCTB"/>
    <property type="match status" value="1"/>
</dbReference>
<dbReference type="InterPro" id="IPR036097">
    <property type="entry name" value="HisK_dim/P_sf"/>
</dbReference>
<keyword evidence="16" id="KW-1185">Reference proteome</keyword>
<dbReference type="InterPro" id="IPR011006">
    <property type="entry name" value="CheY-like_superfamily"/>
</dbReference>
<dbReference type="Gene3D" id="1.10.287.130">
    <property type="match status" value="1"/>
</dbReference>
<dbReference type="PANTHER" id="PTHR43065">
    <property type="entry name" value="SENSOR HISTIDINE KINASE"/>
    <property type="match status" value="1"/>
</dbReference>
<dbReference type="InterPro" id="IPR035965">
    <property type="entry name" value="PAS-like_dom_sf"/>
</dbReference>
<dbReference type="GO" id="GO:0005524">
    <property type="term" value="F:ATP binding"/>
    <property type="evidence" value="ECO:0007669"/>
    <property type="project" value="UniProtKB-KW"/>
</dbReference>
<sequence length="660" mass="72572">MKSVRANRRGGQPRQQSPRRDGDDQSGEEEGLGSTIVQLTLAHWPAAAVLIDEHGYISAGNRAAARLFGYEQRDLHRLAVDELIPAWRPLDRGEPLATRRRATGHRLDGSTFPLRFIQLPVDAGEIRCTLVAVRPRSGHHRGGHVSHVRNRHSEERLRAAVRAGRIGTWVWDLQRRTVWWDSAMYKLWGQRRHHGILPIATATALLHPEDRDWVARAMEQHINSDAREISLEFRLLRPDGVSQWVDVNGQIERNEQGIATRMIGATIVVTARRNAEDALHHAQKIEALGTLAGGIAHDFNNILLAVAGNTRLAKLELAPDHPIQNMLGEIAKATARATDLVNRILTFSRQNNCRREVLQLQPAVEDAIKLLRATLPAMIEINTNFAEGLPSVRADATQIHQIMINLVTNAAHAIGDGAAGCITVALDEVHIAQGGALTPELKAGRYVRLSVTDTGSGMDKVTLDRVFDPFFTTKPVGRGTGLGLSVVDGIMRSHEGSVIATSEPGRGATFKLYFPAVDTAPSETKRVADTVAPPAVQGRGRRVMYIDDEDSLVYLMIRMLQKSGYHVTGFTDAEQALQVLREQPGAFDVIVTDLSMPGMSGFHVAQAIREIRADLPVVVTSGYVRAEDRDTAKQVGVRELVLKPDTVEELASVLEKVFEG</sequence>
<evidence type="ECO:0000256" key="8">
    <source>
        <dbReference type="ARBA" id="ARBA00023012"/>
    </source>
</evidence>
<feature type="domain" description="Response regulatory" evidence="12">
    <location>
        <begin position="542"/>
        <end position="658"/>
    </location>
</feature>
<evidence type="ECO:0000256" key="1">
    <source>
        <dbReference type="ARBA" id="ARBA00000085"/>
    </source>
</evidence>
<keyword evidence="5" id="KW-0547">Nucleotide-binding</keyword>
<evidence type="ECO:0000256" key="4">
    <source>
        <dbReference type="ARBA" id="ARBA00022679"/>
    </source>
</evidence>
<dbReference type="SUPFAM" id="SSF52172">
    <property type="entry name" value="CheY-like"/>
    <property type="match status" value="1"/>
</dbReference>
<dbReference type="Pfam" id="PF00072">
    <property type="entry name" value="Response_reg"/>
    <property type="match status" value="1"/>
</dbReference>
<dbReference type="PRINTS" id="PR00344">
    <property type="entry name" value="BCTRLSENSOR"/>
</dbReference>
<dbReference type="CDD" id="cd00130">
    <property type="entry name" value="PAS"/>
    <property type="match status" value="2"/>
</dbReference>
<dbReference type="Proteomes" id="UP001595904">
    <property type="component" value="Unassembled WGS sequence"/>
</dbReference>
<evidence type="ECO:0000256" key="3">
    <source>
        <dbReference type="ARBA" id="ARBA00022553"/>
    </source>
</evidence>
<feature type="domain" description="Histidine kinase" evidence="11">
    <location>
        <begin position="294"/>
        <end position="518"/>
    </location>
</feature>
<dbReference type="InterPro" id="IPR003594">
    <property type="entry name" value="HATPase_dom"/>
</dbReference>
<dbReference type="PROSITE" id="PS50109">
    <property type="entry name" value="HIS_KIN"/>
    <property type="match status" value="1"/>
</dbReference>
<proteinExistence type="predicted"/>
<dbReference type="CDD" id="cd00156">
    <property type="entry name" value="REC"/>
    <property type="match status" value="1"/>
</dbReference>
<dbReference type="InterPro" id="IPR000014">
    <property type="entry name" value="PAS"/>
</dbReference>
<feature type="domain" description="PAC" evidence="14">
    <location>
        <begin position="229"/>
        <end position="281"/>
    </location>
</feature>
<gene>
    <name evidence="15" type="ORF">ACFPN2_05765</name>
</gene>
<dbReference type="InterPro" id="IPR004358">
    <property type="entry name" value="Sig_transdc_His_kin-like_C"/>
</dbReference>
<dbReference type="InterPro" id="IPR013655">
    <property type="entry name" value="PAS_fold_3"/>
</dbReference>
<dbReference type="InterPro" id="IPR003661">
    <property type="entry name" value="HisK_dim/P_dom"/>
</dbReference>
<dbReference type="Gene3D" id="3.30.450.20">
    <property type="entry name" value="PAS domain"/>
    <property type="match status" value="2"/>
</dbReference>
<evidence type="ECO:0000256" key="7">
    <source>
        <dbReference type="ARBA" id="ARBA00022840"/>
    </source>
</evidence>
<dbReference type="InterPro" id="IPR000700">
    <property type="entry name" value="PAS-assoc_C"/>
</dbReference>
<dbReference type="SMART" id="SM00387">
    <property type="entry name" value="HATPase_c"/>
    <property type="match status" value="1"/>
</dbReference>
<evidence type="ECO:0000313" key="15">
    <source>
        <dbReference type="EMBL" id="MFC4308584.1"/>
    </source>
</evidence>
<name>A0ABV8SLV6_9GAMM</name>
<keyword evidence="4" id="KW-0808">Transferase</keyword>
<dbReference type="EC" id="2.7.13.3" evidence="2"/>
<evidence type="ECO:0000313" key="16">
    <source>
        <dbReference type="Proteomes" id="UP001595904"/>
    </source>
</evidence>
<dbReference type="PROSITE" id="PS50112">
    <property type="entry name" value="PAS"/>
    <property type="match status" value="1"/>
</dbReference>